<evidence type="ECO:0000256" key="1">
    <source>
        <dbReference type="SAM" id="MobiDB-lite"/>
    </source>
</evidence>
<accession>A0A7M2T0B3</accession>
<dbReference type="InterPro" id="IPR002182">
    <property type="entry name" value="NB-ARC"/>
</dbReference>
<feature type="region of interest" description="Disordered" evidence="1">
    <location>
        <begin position="675"/>
        <end position="753"/>
    </location>
</feature>
<reference evidence="3 4" key="1">
    <citation type="submission" date="2020-10" db="EMBL/GenBank/DDBJ databases">
        <title>Streptomyces chromofuscus complate genome analysis.</title>
        <authorList>
            <person name="Anwar N."/>
        </authorList>
    </citation>
    <scope>NUCLEOTIDE SEQUENCE [LARGE SCALE GENOMIC DNA]</scope>
    <source>
        <strain evidence="3 4">DSM 40273</strain>
    </source>
</reference>
<evidence type="ECO:0000259" key="2">
    <source>
        <dbReference type="Pfam" id="PF00931"/>
    </source>
</evidence>
<dbReference type="SUPFAM" id="SSF52540">
    <property type="entry name" value="P-loop containing nucleoside triphosphate hydrolases"/>
    <property type="match status" value="1"/>
</dbReference>
<protein>
    <recommendedName>
        <fullName evidence="2">NB-ARC domain-containing protein</fullName>
    </recommendedName>
</protein>
<dbReference type="PANTHER" id="PTHR35205:SF1">
    <property type="entry name" value="ZU5 DOMAIN-CONTAINING PROTEIN"/>
    <property type="match status" value="1"/>
</dbReference>
<dbReference type="Gene3D" id="3.40.50.300">
    <property type="entry name" value="P-loop containing nucleotide triphosphate hydrolases"/>
    <property type="match status" value="1"/>
</dbReference>
<feature type="compositionally biased region" description="Basic residues" evidence="1">
    <location>
        <begin position="698"/>
        <end position="711"/>
    </location>
</feature>
<sequence>MSGVFERRPAVTASGDGSVAAGGDIGTAVTAPGAIGTQYIGTANFLAPPIHPQAASVDCPPRLTNVFERPGVLFKGRGRELRLLSDAFASGEGPFAQALHGLGGIGKSTLAAHWVAECVTCDLVWWITADSPAAIDAGLASLAAELHPALATVFSQEQLSTWALQWLASHDNWLLVLDDVSEPADISPLMARAGAHGRFLITTRRATGWRGVAEPLPVDVLDHEDAVDLFLEICPDAGEGVAEICAELGCLPLAVHQAAAYCEASGTSAQEYLELLAEVPGQVYATTAEGRDPERTVARVWHITLDRLAPDPTAVAILLLLAWYAPDGIPRSLLDGFGDKLTVRSAVGRLAAHSMIKVHRDTGTLSVHGLVQAVSRKAGEPHRSPEEVDRARDRAASALVAALPDDVDDPADWPTWRALLPHVEAMAVLRPPEADSEDLARALSRAGWFAAGQGMPTRARELLLRAETGLVRLVGPEHLSALTVRSRLIDLGPASVEEATRHADLCHSVLGDRHPETISARSAHSAGTGRSRLDPGGPGRHQGSARRPEPRTCRLRPRAGCSASADPRGTRPYRRHGRPRRPHDDHGVGDGDRPSGAIRRGLQGAVRPDGRRGVPGGGARMGRGTTCAGRGTFRRMRAGAGPWAHRHHRRETAPCRLARYEAGLRRGCHACERGGRDGHPAPRPGSTHAVHGPGVAPHRLRHGRRRLRRRGTRPERPDPVAHPPDAGRPSASAAPARRRIPCHGLAGRAMMAR</sequence>
<dbReference type="Pfam" id="PF00931">
    <property type="entry name" value="NB-ARC"/>
    <property type="match status" value="1"/>
</dbReference>
<dbReference type="AlphaFoldDB" id="A0A7M2T0B3"/>
<dbReference type="PANTHER" id="PTHR35205">
    <property type="entry name" value="NB-ARC AND TPR DOMAIN PROTEIN"/>
    <property type="match status" value="1"/>
</dbReference>
<evidence type="ECO:0000313" key="4">
    <source>
        <dbReference type="Proteomes" id="UP000594008"/>
    </source>
</evidence>
<name>A0A7M2T0B3_STRCW</name>
<evidence type="ECO:0000313" key="3">
    <source>
        <dbReference type="EMBL" id="QOV42087.1"/>
    </source>
</evidence>
<dbReference type="GO" id="GO:0043531">
    <property type="term" value="F:ADP binding"/>
    <property type="evidence" value="ECO:0007669"/>
    <property type="project" value="InterPro"/>
</dbReference>
<organism evidence="3 4">
    <name type="scientific">Streptomyces chromofuscus</name>
    <dbReference type="NCBI Taxonomy" id="42881"/>
    <lineage>
        <taxon>Bacteria</taxon>
        <taxon>Bacillati</taxon>
        <taxon>Actinomycetota</taxon>
        <taxon>Actinomycetes</taxon>
        <taxon>Kitasatosporales</taxon>
        <taxon>Streptomycetaceae</taxon>
        <taxon>Streptomyces</taxon>
    </lineage>
</organism>
<proteinExistence type="predicted"/>
<feature type="region of interest" description="Disordered" evidence="1">
    <location>
        <begin position="518"/>
        <end position="629"/>
    </location>
</feature>
<feature type="domain" description="NB-ARC" evidence="2">
    <location>
        <begin position="98"/>
        <end position="232"/>
    </location>
</feature>
<dbReference type="Proteomes" id="UP000594008">
    <property type="component" value="Chromosome"/>
</dbReference>
<gene>
    <name evidence="3" type="ORF">IPT68_19675</name>
</gene>
<dbReference type="EMBL" id="CP063374">
    <property type="protein sequence ID" value="QOV42087.1"/>
    <property type="molecule type" value="Genomic_DNA"/>
</dbReference>
<feature type="compositionally biased region" description="Low complexity" evidence="1">
    <location>
        <begin position="723"/>
        <end position="735"/>
    </location>
</feature>
<feature type="compositionally biased region" description="Basic residues" evidence="1">
    <location>
        <begin position="571"/>
        <end position="581"/>
    </location>
</feature>
<dbReference type="KEGG" id="schf:IPT68_19675"/>
<feature type="compositionally biased region" description="Basic and acidic residues" evidence="1">
    <location>
        <begin position="582"/>
        <end position="593"/>
    </location>
</feature>
<dbReference type="InterPro" id="IPR027417">
    <property type="entry name" value="P-loop_NTPase"/>
</dbReference>
<keyword evidence="4" id="KW-1185">Reference proteome</keyword>